<dbReference type="PANTHER" id="PTHR43547:SF2">
    <property type="entry name" value="HYBRID SIGNAL TRANSDUCTION HISTIDINE KINASE C"/>
    <property type="match status" value="1"/>
</dbReference>
<dbReference type="InterPro" id="IPR003661">
    <property type="entry name" value="HisK_dim/P_dom"/>
</dbReference>
<dbReference type="GO" id="GO:0005524">
    <property type="term" value="F:ATP binding"/>
    <property type="evidence" value="ECO:0007669"/>
    <property type="project" value="UniProtKB-KW"/>
</dbReference>
<evidence type="ECO:0000256" key="1">
    <source>
        <dbReference type="ARBA" id="ARBA00000085"/>
    </source>
</evidence>
<keyword evidence="7" id="KW-0547">Nucleotide-binding</keyword>
<evidence type="ECO:0000256" key="7">
    <source>
        <dbReference type="ARBA" id="ARBA00022741"/>
    </source>
</evidence>
<evidence type="ECO:0000256" key="12">
    <source>
        <dbReference type="SAM" id="Phobius"/>
    </source>
</evidence>
<keyword evidence="12" id="KW-0812">Transmembrane</keyword>
<evidence type="ECO:0000256" key="11">
    <source>
        <dbReference type="ARBA" id="ARBA00023136"/>
    </source>
</evidence>
<dbReference type="InterPro" id="IPR036890">
    <property type="entry name" value="HATPase_C_sf"/>
</dbReference>
<dbReference type="Gene3D" id="3.30.565.10">
    <property type="entry name" value="Histidine kinase-like ATPase, C-terminal domain"/>
    <property type="match status" value="1"/>
</dbReference>
<dbReference type="FunFam" id="3.30.565.10:FF:000023">
    <property type="entry name" value="PAS domain-containing sensor histidine kinase"/>
    <property type="match status" value="1"/>
</dbReference>
<keyword evidence="9" id="KW-0067">ATP-binding</keyword>
<comment type="subcellular location">
    <subcellularLocation>
        <location evidence="2">Cell membrane</location>
    </subcellularLocation>
</comment>
<dbReference type="EC" id="2.7.13.3" evidence="3"/>
<comment type="catalytic activity">
    <reaction evidence="1">
        <text>ATP + protein L-histidine = ADP + protein N-phospho-L-histidine.</text>
        <dbReference type="EC" id="2.7.13.3"/>
    </reaction>
</comment>
<keyword evidence="12" id="KW-1133">Transmembrane helix</keyword>
<keyword evidence="5" id="KW-0597">Phosphoprotein</keyword>
<evidence type="ECO:0000313" key="15">
    <source>
        <dbReference type="Proteomes" id="UP000435357"/>
    </source>
</evidence>
<dbReference type="InterPro" id="IPR036097">
    <property type="entry name" value="HisK_dim/P_sf"/>
</dbReference>
<dbReference type="RefSeq" id="WP_151167070.1">
    <property type="nucleotide sequence ID" value="NZ_WACR01000004.1"/>
</dbReference>
<evidence type="ECO:0000256" key="3">
    <source>
        <dbReference type="ARBA" id="ARBA00012438"/>
    </source>
</evidence>
<sequence length="424" mass="48984">MKRGTIRILIIVATILLFGLVLSQVFWVKQAYEIEEKQFSYDVTQALMNTVSTIQERHQDSATIYDPVEKVRNNLFVVRMHDTIHPYYLKSVLRSEFSKLEINEEFQFSMYDCFNDSMVYCEKVTPTKVQKAQQGEMPPFQWSNDGHFFSVHFPERNEALWQKMQFWSYSSVLVLLVVTFFAYTISIILRQKRLSETKTDFINNMTHEFKTPISTIGLSSDVLQKTKPGENPERIHRYAKIIHEENSRLQSQVERILQIATIEKEKVSLKKKEFDLHEVLQHVADTYALNVEAKNGKITCDLTAKKHLVEGDKVHLENIFSNLLDNAIKYAAEKPEVNITTRNEGKYIAIDISDNGVGIDKAHQKQIFDKFYRVPQGNLHDVKGFGIGLNYVKVMVEKHSGKLSLKSETSKGSTFTVKIPCLRS</sequence>
<evidence type="ECO:0000259" key="13">
    <source>
        <dbReference type="PROSITE" id="PS50109"/>
    </source>
</evidence>
<dbReference type="SMART" id="SM00387">
    <property type="entry name" value="HATPase_c"/>
    <property type="match status" value="1"/>
</dbReference>
<reference evidence="14 15" key="1">
    <citation type="submission" date="2019-09" db="EMBL/GenBank/DDBJ databases">
        <title>Genomes of Cryomorphaceae.</title>
        <authorList>
            <person name="Bowman J.P."/>
        </authorList>
    </citation>
    <scope>NUCLEOTIDE SEQUENCE [LARGE SCALE GENOMIC DNA]</scope>
    <source>
        <strain evidence="14 15">KCTC 52047</strain>
    </source>
</reference>
<evidence type="ECO:0000256" key="6">
    <source>
        <dbReference type="ARBA" id="ARBA00022679"/>
    </source>
</evidence>
<dbReference type="PRINTS" id="PR00344">
    <property type="entry name" value="BCTRLSENSOR"/>
</dbReference>
<keyword evidence="4" id="KW-1003">Cell membrane</keyword>
<evidence type="ECO:0000256" key="10">
    <source>
        <dbReference type="ARBA" id="ARBA00023012"/>
    </source>
</evidence>
<feature type="transmembrane region" description="Helical" evidence="12">
    <location>
        <begin position="166"/>
        <end position="189"/>
    </location>
</feature>
<evidence type="ECO:0000256" key="8">
    <source>
        <dbReference type="ARBA" id="ARBA00022777"/>
    </source>
</evidence>
<evidence type="ECO:0000256" key="2">
    <source>
        <dbReference type="ARBA" id="ARBA00004236"/>
    </source>
</evidence>
<dbReference type="Gene3D" id="1.10.287.130">
    <property type="match status" value="1"/>
</dbReference>
<dbReference type="Pfam" id="PF02518">
    <property type="entry name" value="HATPase_c"/>
    <property type="match status" value="1"/>
</dbReference>
<dbReference type="PROSITE" id="PS50109">
    <property type="entry name" value="HIS_KIN"/>
    <property type="match status" value="1"/>
</dbReference>
<feature type="domain" description="Histidine kinase" evidence="13">
    <location>
        <begin position="204"/>
        <end position="423"/>
    </location>
</feature>
<evidence type="ECO:0000256" key="9">
    <source>
        <dbReference type="ARBA" id="ARBA00022840"/>
    </source>
</evidence>
<dbReference type="InterPro" id="IPR003594">
    <property type="entry name" value="HATPase_dom"/>
</dbReference>
<keyword evidence="10" id="KW-0902">Two-component regulatory system</keyword>
<accession>A0A6N6M7M9</accession>
<evidence type="ECO:0000256" key="5">
    <source>
        <dbReference type="ARBA" id="ARBA00022553"/>
    </source>
</evidence>
<dbReference type="CDD" id="cd00075">
    <property type="entry name" value="HATPase"/>
    <property type="match status" value="1"/>
</dbReference>
<dbReference type="PANTHER" id="PTHR43547">
    <property type="entry name" value="TWO-COMPONENT HISTIDINE KINASE"/>
    <property type="match status" value="1"/>
</dbReference>
<dbReference type="Pfam" id="PF00512">
    <property type="entry name" value="HisKA"/>
    <property type="match status" value="1"/>
</dbReference>
<dbReference type="GO" id="GO:0005886">
    <property type="term" value="C:plasma membrane"/>
    <property type="evidence" value="ECO:0007669"/>
    <property type="project" value="UniProtKB-SubCell"/>
</dbReference>
<gene>
    <name evidence="14" type="ORF">F3059_05185</name>
</gene>
<organism evidence="14 15">
    <name type="scientific">Salibacter halophilus</name>
    <dbReference type="NCBI Taxonomy" id="1803916"/>
    <lineage>
        <taxon>Bacteria</taxon>
        <taxon>Pseudomonadati</taxon>
        <taxon>Bacteroidota</taxon>
        <taxon>Flavobacteriia</taxon>
        <taxon>Flavobacteriales</taxon>
        <taxon>Salibacteraceae</taxon>
        <taxon>Salibacter</taxon>
    </lineage>
</organism>
<dbReference type="AlphaFoldDB" id="A0A6N6M7M9"/>
<dbReference type="InterPro" id="IPR005467">
    <property type="entry name" value="His_kinase_dom"/>
</dbReference>
<dbReference type="SUPFAM" id="SSF47384">
    <property type="entry name" value="Homodimeric domain of signal transducing histidine kinase"/>
    <property type="match status" value="1"/>
</dbReference>
<dbReference type="Proteomes" id="UP000435357">
    <property type="component" value="Unassembled WGS sequence"/>
</dbReference>
<comment type="caution">
    <text evidence="14">The sequence shown here is derived from an EMBL/GenBank/DDBJ whole genome shotgun (WGS) entry which is preliminary data.</text>
</comment>
<dbReference type="InterPro" id="IPR004358">
    <property type="entry name" value="Sig_transdc_His_kin-like_C"/>
</dbReference>
<evidence type="ECO:0000256" key="4">
    <source>
        <dbReference type="ARBA" id="ARBA00022475"/>
    </source>
</evidence>
<keyword evidence="11 12" id="KW-0472">Membrane</keyword>
<keyword evidence="15" id="KW-1185">Reference proteome</keyword>
<protein>
    <recommendedName>
        <fullName evidence="3">histidine kinase</fullName>
        <ecNumber evidence="3">2.7.13.3</ecNumber>
    </recommendedName>
</protein>
<dbReference type="GO" id="GO:0000155">
    <property type="term" value="F:phosphorelay sensor kinase activity"/>
    <property type="evidence" value="ECO:0007669"/>
    <property type="project" value="InterPro"/>
</dbReference>
<dbReference type="CDD" id="cd00082">
    <property type="entry name" value="HisKA"/>
    <property type="match status" value="1"/>
</dbReference>
<name>A0A6N6M7M9_9FLAO</name>
<dbReference type="SMART" id="SM00388">
    <property type="entry name" value="HisKA"/>
    <property type="match status" value="1"/>
</dbReference>
<keyword evidence="8 14" id="KW-0418">Kinase</keyword>
<evidence type="ECO:0000313" key="14">
    <source>
        <dbReference type="EMBL" id="KAB1064751.1"/>
    </source>
</evidence>
<keyword evidence="6" id="KW-0808">Transferase</keyword>
<dbReference type="EMBL" id="WACR01000004">
    <property type="protein sequence ID" value="KAB1064751.1"/>
    <property type="molecule type" value="Genomic_DNA"/>
</dbReference>
<dbReference type="SUPFAM" id="SSF55874">
    <property type="entry name" value="ATPase domain of HSP90 chaperone/DNA topoisomerase II/histidine kinase"/>
    <property type="match status" value="1"/>
</dbReference>
<dbReference type="OrthoDB" id="1933776at2"/>
<proteinExistence type="predicted"/>